<evidence type="ECO:0000256" key="1">
    <source>
        <dbReference type="SAM" id="Coils"/>
    </source>
</evidence>
<keyword evidence="4" id="KW-1185">Reference proteome</keyword>
<evidence type="ECO:0000256" key="2">
    <source>
        <dbReference type="SAM" id="MobiDB-lite"/>
    </source>
</evidence>
<feature type="coiled-coil region" evidence="1">
    <location>
        <begin position="95"/>
        <end position="146"/>
    </location>
</feature>
<accession>A0AAV9IN78</accession>
<evidence type="ECO:0000313" key="4">
    <source>
        <dbReference type="Proteomes" id="UP001300502"/>
    </source>
</evidence>
<keyword evidence="1" id="KW-0175">Coiled coil</keyword>
<feature type="compositionally biased region" description="Low complexity" evidence="2">
    <location>
        <begin position="303"/>
        <end position="314"/>
    </location>
</feature>
<dbReference type="EMBL" id="JANCYU010000066">
    <property type="protein sequence ID" value="KAK4528601.1"/>
    <property type="molecule type" value="Genomic_DNA"/>
</dbReference>
<organism evidence="3 4">
    <name type="scientific">Galdieria yellowstonensis</name>
    <dbReference type="NCBI Taxonomy" id="3028027"/>
    <lineage>
        <taxon>Eukaryota</taxon>
        <taxon>Rhodophyta</taxon>
        <taxon>Bangiophyceae</taxon>
        <taxon>Galdieriales</taxon>
        <taxon>Galdieriaceae</taxon>
        <taxon>Galdieria</taxon>
    </lineage>
</organism>
<proteinExistence type="predicted"/>
<feature type="compositionally biased region" description="Polar residues" evidence="2">
    <location>
        <begin position="355"/>
        <end position="366"/>
    </location>
</feature>
<dbReference type="InterPro" id="IPR027267">
    <property type="entry name" value="AH/BAR_dom_sf"/>
</dbReference>
<protein>
    <submittedName>
        <fullName evidence="3">Uncharacterized protein</fullName>
    </submittedName>
</protein>
<feature type="region of interest" description="Disordered" evidence="2">
    <location>
        <begin position="303"/>
        <end position="366"/>
    </location>
</feature>
<dbReference type="AlphaFoldDB" id="A0AAV9IN78"/>
<evidence type="ECO:0000313" key="3">
    <source>
        <dbReference type="EMBL" id="KAK4528601.1"/>
    </source>
</evidence>
<gene>
    <name evidence="3" type="ORF">GAYE_SCF61G6546</name>
</gene>
<dbReference type="SUPFAM" id="SSF103657">
    <property type="entry name" value="BAR/IMD domain-like"/>
    <property type="match status" value="1"/>
</dbReference>
<comment type="caution">
    <text evidence="3">The sequence shown here is derived from an EMBL/GenBank/DDBJ whole genome shotgun (WGS) entry which is preliminary data.</text>
</comment>
<dbReference type="Proteomes" id="UP001300502">
    <property type="component" value="Unassembled WGS sequence"/>
</dbReference>
<dbReference type="Gene3D" id="1.20.1270.60">
    <property type="entry name" value="Arfaptin homology (AH) domain/BAR domain"/>
    <property type="match status" value="1"/>
</dbReference>
<reference evidence="3 4" key="1">
    <citation type="submission" date="2022-07" db="EMBL/GenBank/DDBJ databases">
        <title>Genome-wide signatures of adaptation to extreme environments.</title>
        <authorList>
            <person name="Cho C.H."/>
            <person name="Yoon H.S."/>
        </authorList>
    </citation>
    <scope>NUCLEOTIDE SEQUENCE [LARGE SCALE GENOMIC DNA]</scope>
    <source>
        <strain evidence="3 4">108.79 E11</strain>
    </source>
</reference>
<feature type="compositionally biased region" description="Basic and acidic residues" evidence="2">
    <location>
        <begin position="323"/>
        <end position="339"/>
    </location>
</feature>
<sequence length="366" mass="42050">MSTLWGKPKSRNVQIEHWLHSLEEVEQVARSVEPKLVSTTAKWKGIAQNCKEIATDLCQIFNKNDPHYEVLLASYTSSRKFEDEQHQVTKTNELRDRAVERLRHYLSEIQQLKAQCVEEQKLRSRLEHYQAKVKSLEKRNADSTKLERNVSKLKDVETRHRTFVDDITKQMEICWKKHVTLFAEACVALWYTEFCLSAKLFESAEPLRPFIARHLQLLGSDTSNQHDNPYASSLHQDVSTVAFSQFHDDSRIEQDSMRQSPISEEAFGSLPYDSMQATNTNMETASPHLVDQVWRISRVFNSATSSSNSTNSSTRMMTAGHAEQQEQHHTTMQRRKDSNHNIAAGFGNSHEAYSVVSQSPDTTGHR</sequence>
<name>A0AAV9IN78_9RHOD</name>